<protein>
    <submittedName>
        <fullName evidence="2">GATOR complex protein NPRL2</fullName>
    </submittedName>
</protein>
<keyword evidence="3" id="KW-1185">Reference proteome</keyword>
<accession>A0A4C1SU56</accession>
<dbReference type="GO" id="GO:0034198">
    <property type="term" value="P:cellular response to amino acid starvation"/>
    <property type="evidence" value="ECO:0007669"/>
    <property type="project" value="TreeGrafter"/>
</dbReference>
<dbReference type="GO" id="GO:1990130">
    <property type="term" value="C:GATOR1 complex"/>
    <property type="evidence" value="ECO:0007669"/>
    <property type="project" value="TreeGrafter"/>
</dbReference>
<dbReference type="GO" id="GO:1904262">
    <property type="term" value="P:negative regulation of TORC1 signaling"/>
    <property type="evidence" value="ECO:0007669"/>
    <property type="project" value="TreeGrafter"/>
</dbReference>
<dbReference type="GO" id="GO:0005774">
    <property type="term" value="C:vacuolar membrane"/>
    <property type="evidence" value="ECO:0007669"/>
    <property type="project" value="TreeGrafter"/>
</dbReference>
<dbReference type="STRING" id="151549.A0A4C1SU56"/>
<dbReference type="GO" id="GO:0010508">
    <property type="term" value="P:positive regulation of autophagy"/>
    <property type="evidence" value="ECO:0007669"/>
    <property type="project" value="TreeGrafter"/>
</dbReference>
<gene>
    <name evidence="2" type="primary">Nprl2</name>
    <name evidence="2" type="ORF">EVAR_73692_1</name>
</gene>
<organism evidence="2 3">
    <name type="scientific">Eumeta variegata</name>
    <name type="common">Bagworm moth</name>
    <name type="synonym">Eumeta japonica</name>
    <dbReference type="NCBI Taxonomy" id="151549"/>
    <lineage>
        <taxon>Eukaryota</taxon>
        <taxon>Metazoa</taxon>
        <taxon>Ecdysozoa</taxon>
        <taxon>Arthropoda</taxon>
        <taxon>Hexapoda</taxon>
        <taxon>Insecta</taxon>
        <taxon>Pterygota</taxon>
        <taxon>Neoptera</taxon>
        <taxon>Endopterygota</taxon>
        <taxon>Lepidoptera</taxon>
        <taxon>Glossata</taxon>
        <taxon>Ditrysia</taxon>
        <taxon>Tineoidea</taxon>
        <taxon>Psychidae</taxon>
        <taxon>Oiketicinae</taxon>
        <taxon>Eumeta</taxon>
    </lineage>
</organism>
<dbReference type="PANTHER" id="PTHR12991:SF10">
    <property type="entry name" value="GATOR COMPLEX PROTEIN NPRL2"/>
    <property type="match status" value="1"/>
</dbReference>
<dbReference type="AlphaFoldDB" id="A0A4C1SU56"/>
<dbReference type="Pfam" id="PF06218">
    <property type="entry name" value="NPR2"/>
    <property type="match status" value="1"/>
</dbReference>
<evidence type="ECO:0000313" key="3">
    <source>
        <dbReference type="Proteomes" id="UP000299102"/>
    </source>
</evidence>
<dbReference type="EMBL" id="BGZK01003938">
    <property type="protein sequence ID" value="GBP05699.1"/>
    <property type="molecule type" value="Genomic_DNA"/>
</dbReference>
<comment type="caution">
    <text evidence="2">The sequence shown here is derived from an EMBL/GenBank/DDBJ whole genome shotgun (WGS) entry which is preliminary data.</text>
</comment>
<dbReference type="GO" id="GO:0005096">
    <property type="term" value="F:GTPase activator activity"/>
    <property type="evidence" value="ECO:0007669"/>
    <property type="project" value="TreeGrafter"/>
</dbReference>
<comment type="similarity">
    <text evidence="1">Belongs to the NPR2 family.</text>
</comment>
<evidence type="ECO:0000256" key="1">
    <source>
        <dbReference type="ARBA" id="ARBA00008433"/>
    </source>
</evidence>
<reference evidence="2 3" key="1">
    <citation type="journal article" date="2019" name="Commun. Biol.">
        <title>The bagworm genome reveals a unique fibroin gene that provides high tensile strength.</title>
        <authorList>
            <person name="Kono N."/>
            <person name="Nakamura H."/>
            <person name="Ohtoshi R."/>
            <person name="Tomita M."/>
            <person name="Numata K."/>
            <person name="Arakawa K."/>
        </authorList>
    </citation>
    <scope>NUCLEOTIDE SEQUENCE [LARGE SCALE GENOMIC DNA]</scope>
</reference>
<dbReference type="PANTHER" id="PTHR12991">
    <property type="entry name" value="NITROGEN PERMEASE REGULATOR 2/TUMOR SUPPRESSOR CANDIDATE 4"/>
    <property type="match status" value="1"/>
</dbReference>
<name>A0A4C1SU56_EUMVA</name>
<proteinExistence type="inferred from homology"/>
<dbReference type="InterPro" id="IPR009348">
    <property type="entry name" value="NPR2-like"/>
</dbReference>
<dbReference type="Proteomes" id="UP000299102">
    <property type="component" value="Unassembled WGS sequence"/>
</dbReference>
<dbReference type="OrthoDB" id="338854at2759"/>
<evidence type="ECO:0000313" key="2">
    <source>
        <dbReference type="EMBL" id="GBP05699.1"/>
    </source>
</evidence>
<sequence>MFPFIEGETVMNLKVLEVHKDPPPVDDQDVPVIIASVGLPEPPSDYARRDIYKEGCSTSEQRSKKDEIFYIDYKDDDWDLTTRQILPFVDGYNHVAKIAAEANIEKTLVKACIQNLIYYDVVPVSDLVKILCAMQQGTTLSTVCERFPVTKNGIFDIRRLVVFAEMHGLIKCIQRYPVYIGERTINSRPLRTETAGIRAMFTGRHTVEEICAKARISLPVLEEIIEEDPNVCCIFR</sequence>